<sequence>MKNVLLVEHEELSSRLSTALLQDYLADMKIDVEFCTFDSLLQKEKGTYEMLIIVMVDCQHIELIEGIIKRDYEIPVLIYSTLSEVDYGVHLLRLGVKGYLSPHSSEYEIRSALSLVLKNQLYLSEHLFVNFFDVITGGGVDSEK</sequence>
<dbReference type="InterPro" id="IPR001789">
    <property type="entry name" value="Sig_transdc_resp-reg_receiver"/>
</dbReference>
<dbReference type="SUPFAM" id="SSF52172">
    <property type="entry name" value="CheY-like"/>
    <property type="match status" value="1"/>
</dbReference>
<dbReference type="AlphaFoldDB" id="A0A3D8YHC5"/>
<dbReference type="RefSeq" id="WP_115829560.1">
    <property type="nucleotide sequence ID" value="NZ_QNUL01000002.1"/>
</dbReference>
<feature type="domain" description="Response regulatory" evidence="2">
    <location>
        <begin position="3"/>
        <end position="117"/>
    </location>
</feature>
<dbReference type="InterPro" id="IPR011006">
    <property type="entry name" value="CheY-like_superfamily"/>
</dbReference>
<comment type="caution">
    <text evidence="3">The sequence shown here is derived from an EMBL/GenBank/DDBJ whole genome shotgun (WGS) entry which is preliminary data.</text>
</comment>
<protein>
    <recommendedName>
        <fullName evidence="2">Response regulatory domain-containing protein</fullName>
    </recommendedName>
</protein>
<reference evidence="3 4" key="1">
    <citation type="submission" date="2018-07" db="EMBL/GenBank/DDBJ databases">
        <title>Dyadobacter roseus sp. nov., isolated from rose rhizosphere soil.</title>
        <authorList>
            <person name="Chen L."/>
        </authorList>
    </citation>
    <scope>NUCLEOTIDE SEQUENCE [LARGE SCALE GENOMIC DNA]</scope>
    <source>
        <strain evidence="3 4">RS19</strain>
    </source>
</reference>
<evidence type="ECO:0000256" key="1">
    <source>
        <dbReference type="PROSITE-ProRule" id="PRU00169"/>
    </source>
</evidence>
<evidence type="ECO:0000313" key="3">
    <source>
        <dbReference type="EMBL" id="REA63809.1"/>
    </source>
</evidence>
<evidence type="ECO:0000259" key="2">
    <source>
        <dbReference type="PROSITE" id="PS50110"/>
    </source>
</evidence>
<comment type="caution">
    <text evidence="1">Lacks conserved residue(s) required for the propagation of feature annotation.</text>
</comment>
<dbReference type="GO" id="GO:0000160">
    <property type="term" value="P:phosphorelay signal transduction system"/>
    <property type="evidence" value="ECO:0007669"/>
    <property type="project" value="InterPro"/>
</dbReference>
<accession>A0A3D8YHC5</accession>
<evidence type="ECO:0000313" key="4">
    <source>
        <dbReference type="Proteomes" id="UP000256373"/>
    </source>
</evidence>
<organism evidence="3 4">
    <name type="scientific">Dyadobacter luteus</name>
    <dbReference type="NCBI Taxonomy" id="2259619"/>
    <lineage>
        <taxon>Bacteria</taxon>
        <taxon>Pseudomonadati</taxon>
        <taxon>Bacteroidota</taxon>
        <taxon>Cytophagia</taxon>
        <taxon>Cytophagales</taxon>
        <taxon>Spirosomataceae</taxon>
        <taxon>Dyadobacter</taxon>
    </lineage>
</organism>
<dbReference type="Proteomes" id="UP000256373">
    <property type="component" value="Unassembled WGS sequence"/>
</dbReference>
<dbReference type="EMBL" id="QNUL01000002">
    <property type="protein sequence ID" value="REA63809.1"/>
    <property type="molecule type" value="Genomic_DNA"/>
</dbReference>
<gene>
    <name evidence="3" type="ORF">DSL64_05130</name>
</gene>
<dbReference type="Gene3D" id="3.40.50.2300">
    <property type="match status" value="1"/>
</dbReference>
<keyword evidence="4" id="KW-1185">Reference proteome</keyword>
<dbReference type="PROSITE" id="PS50110">
    <property type="entry name" value="RESPONSE_REGULATORY"/>
    <property type="match status" value="1"/>
</dbReference>
<proteinExistence type="predicted"/>
<name>A0A3D8YHC5_9BACT</name>